<organism evidence="1 2">
    <name type="scientific">Caenorhabditis bovis</name>
    <dbReference type="NCBI Taxonomy" id="2654633"/>
    <lineage>
        <taxon>Eukaryota</taxon>
        <taxon>Metazoa</taxon>
        <taxon>Ecdysozoa</taxon>
        <taxon>Nematoda</taxon>
        <taxon>Chromadorea</taxon>
        <taxon>Rhabditida</taxon>
        <taxon>Rhabditina</taxon>
        <taxon>Rhabditomorpha</taxon>
        <taxon>Rhabditoidea</taxon>
        <taxon>Rhabditidae</taxon>
        <taxon>Peloderinae</taxon>
        <taxon>Caenorhabditis</taxon>
    </lineage>
</organism>
<reference evidence="1 2" key="1">
    <citation type="submission" date="2020-04" db="EMBL/GenBank/DDBJ databases">
        <authorList>
            <person name="Laetsch R D."/>
            <person name="Stevens L."/>
            <person name="Kumar S."/>
            <person name="Blaxter L. M."/>
        </authorList>
    </citation>
    <scope>NUCLEOTIDE SEQUENCE [LARGE SCALE GENOMIC DNA]</scope>
</reference>
<sequence length="130" mass="15146">MTNVDRRTKTLAYSLKRNKKSIASSQITWEMICGKSCRETQKRKEEDDFEVLDMTEGNNEDVREEGVQRYMPDGMDEPVHDRQESRNATVKNLPQPIVDVIKRFFIHLFGLNSNIYSKISLTDIEVMDNS</sequence>
<dbReference type="EMBL" id="CADEPM010000005">
    <property type="protein sequence ID" value="CAB3406474.1"/>
    <property type="molecule type" value="Genomic_DNA"/>
</dbReference>
<keyword evidence="2" id="KW-1185">Reference proteome</keyword>
<dbReference type="AlphaFoldDB" id="A0A8S1EYN1"/>
<proteinExistence type="predicted"/>
<dbReference type="Proteomes" id="UP000494206">
    <property type="component" value="Unassembled WGS sequence"/>
</dbReference>
<accession>A0A8S1EYN1</accession>
<comment type="caution">
    <text evidence="1">The sequence shown here is derived from an EMBL/GenBank/DDBJ whole genome shotgun (WGS) entry which is preliminary data.</text>
</comment>
<evidence type="ECO:0000313" key="2">
    <source>
        <dbReference type="Proteomes" id="UP000494206"/>
    </source>
</evidence>
<evidence type="ECO:0000313" key="1">
    <source>
        <dbReference type="EMBL" id="CAB3406474.1"/>
    </source>
</evidence>
<gene>
    <name evidence="1" type="ORF">CBOVIS_LOCUS8548</name>
</gene>
<name>A0A8S1EYN1_9PELO</name>
<protein>
    <submittedName>
        <fullName evidence="1">Uncharacterized protein</fullName>
    </submittedName>
</protein>